<organism evidence="1 2">
    <name type="scientific">Parascaris univalens</name>
    <name type="common">Nematode worm</name>
    <dbReference type="NCBI Taxonomy" id="6257"/>
    <lineage>
        <taxon>Eukaryota</taxon>
        <taxon>Metazoa</taxon>
        <taxon>Ecdysozoa</taxon>
        <taxon>Nematoda</taxon>
        <taxon>Chromadorea</taxon>
        <taxon>Rhabditida</taxon>
        <taxon>Spirurina</taxon>
        <taxon>Ascaridomorpha</taxon>
        <taxon>Ascaridoidea</taxon>
        <taxon>Ascarididae</taxon>
        <taxon>Parascaris</taxon>
    </lineage>
</organism>
<evidence type="ECO:0000313" key="2">
    <source>
        <dbReference type="WBParaSite" id="PgR004_g217_t01"/>
    </source>
</evidence>
<dbReference type="GO" id="GO:0097500">
    <property type="term" value="P:receptor localization to non-motile cilium"/>
    <property type="evidence" value="ECO:0007669"/>
    <property type="project" value="TreeGrafter"/>
</dbReference>
<dbReference type="Proteomes" id="UP000887569">
    <property type="component" value="Unplaced"/>
</dbReference>
<dbReference type="PANTHER" id="PTHR28596:SF1">
    <property type="entry name" value="BBSOME-INTERACTING PROTEIN 1"/>
    <property type="match status" value="1"/>
</dbReference>
<dbReference type="PANTHER" id="PTHR28596">
    <property type="entry name" value="BBSOME-INTERACTING PROTEIN 1"/>
    <property type="match status" value="1"/>
</dbReference>
<dbReference type="WBParaSite" id="PgR004_g217_t01">
    <property type="protein sequence ID" value="PgR004_g217_t01"/>
    <property type="gene ID" value="PgR004_g217"/>
</dbReference>
<accession>A0A915AC01</accession>
<evidence type="ECO:0000313" key="1">
    <source>
        <dbReference type="Proteomes" id="UP000887569"/>
    </source>
</evidence>
<proteinExistence type="predicted"/>
<dbReference type="AlphaFoldDB" id="A0A915AC01"/>
<dbReference type="GO" id="GO:0034464">
    <property type="term" value="C:BBSome"/>
    <property type="evidence" value="ECO:0007669"/>
    <property type="project" value="InterPro"/>
</dbReference>
<dbReference type="InterPro" id="IPR028233">
    <property type="entry name" value="BBIP10"/>
</dbReference>
<sequence>MKVVLKSWITGGWGGYDERRGSFIAKLGHCRMVHPMIEGSDWLKNTPYMASALKEVLGPHNGLLFKEEALSPVFCKPKLIPLKSVTLEKLEQMQRDSMTKMLELEQKLKEDAKVVGVLLIALV</sequence>
<protein>
    <submittedName>
        <fullName evidence="2">Uncharacterized protein</fullName>
    </submittedName>
</protein>
<dbReference type="GO" id="GO:0060271">
    <property type="term" value="P:cilium assembly"/>
    <property type="evidence" value="ECO:0007669"/>
    <property type="project" value="InterPro"/>
</dbReference>
<name>A0A915AC01_PARUN</name>
<keyword evidence="1" id="KW-1185">Reference proteome</keyword>
<dbReference type="Pfam" id="PF14777">
    <property type="entry name" value="BBIP10"/>
    <property type="match status" value="1"/>
</dbReference>
<reference evidence="2" key="1">
    <citation type="submission" date="2022-11" db="UniProtKB">
        <authorList>
            <consortium name="WormBaseParasite"/>
        </authorList>
    </citation>
    <scope>IDENTIFICATION</scope>
</reference>